<dbReference type="InterPro" id="IPR054347">
    <property type="entry name" value="TOTE_primase"/>
</dbReference>
<dbReference type="Pfam" id="PF22548">
    <property type="entry name" value="AEP-TOTE"/>
    <property type="match status" value="1"/>
</dbReference>
<proteinExistence type="predicted"/>
<name>A0AAU7VGE3_9CAUD</name>
<protein>
    <submittedName>
        <fullName evidence="2">Primase</fullName>
    </submittedName>
</protein>
<evidence type="ECO:0000259" key="1">
    <source>
        <dbReference type="Pfam" id="PF22548"/>
    </source>
</evidence>
<organism evidence="2">
    <name type="scientific">Dinoroseobacter phage vB_DshS_R26L</name>
    <dbReference type="NCBI Taxonomy" id="3161158"/>
    <lineage>
        <taxon>Viruses</taxon>
        <taxon>Duplodnaviria</taxon>
        <taxon>Heunggongvirae</taxon>
        <taxon>Uroviricota</taxon>
        <taxon>Caudoviricetes</taxon>
        <taxon>Nanhaivirus</taxon>
    </lineage>
</organism>
<reference evidence="2" key="1">
    <citation type="submission" date="2024-06" db="EMBL/GenBank/DDBJ databases">
        <authorList>
            <person name="Lu L."/>
            <person name="Wei N."/>
            <person name="Zhang R."/>
        </authorList>
    </citation>
    <scope>NUCLEOTIDE SEQUENCE</scope>
</reference>
<accession>A0AAU7VGE3</accession>
<dbReference type="EMBL" id="PP882867">
    <property type="protein sequence ID" value="XBW75382.1"/>
    <property type="molecule type" value="Genomic_DNA"/>
</dbReference>
<evidence type="ECO:0000313" key="2">
    <source>
        <dbReference type="EMBL" id="XBW75382.1"/>
    </source>
</evidence>
<gene>
    <name evidence="2" type="ORF">vBDshSR26L_67</name>
</gene>
<feature type="domain" description="TOTE conflict system primase" evidence="1">
    <location>
        <begin position="43"/>
        <end position="179"/>
    </location>
</feature>
<sequence length="588" mass="66326">MSNNGERFARLFRGHTSRYGRYDITGDAAPEEKVAGKARTVDQEITTQDYTDHVEGRVGIGVIPLQGEAKQAGRVNFAAIDIDVYTQKEQEARNLTHEGVALALFETPLIVTRSKSGGIHVWLFSTEGVSARVATDYLNAQAAELGVSGCEVFPKQTERYSDEDVGNWINLPYFGDTRHAVVPVKKGSVYEYVNVPLETFLDIAEGAAQDVTDDFLIDKTPAMPRTRETSEEAELFYDGPPCLQRLIIGDPHKVERLEKAHAAKIRDAKYKSEAEQDRATKWLERQKAALAPQNLDNNRNNTFFNVALYLHRRLSPHDPDAILDNDDFKKLSSQLDAIHGDWRVATGNSGISSELETIKKQGKKGKWGYSCTKEPLKSFCDRRTCLKRPFGIGTTKNDEEAITGFTIVESEERQYYMNVGDKRIHIPDAQSLYSQSMFAQHVLNQTDRMWRTMQDTKYREMMDALLQNADRIAPPPDSDRKSILLNALYDFVTDKKIAKGKNDSALFNGRVIWSDDELSAIFKLDQFHAFLRGRGIMLTTQTVAKALTDDLDVLGRGNTEVAGRQVRPYEVNIERLRQLMAEDENGQD</sequence>